<dbReference type="SUPFAM" id="SSF55486">
    <property type="entry name" value="Metalloproteases ('zincins'), catalytic domain"/>
    <property type="match status" value="1"/>
</dbReference>
<feature type="signal peptide" evidence="1">
    <location>
        <begin position="1"/>
        <end position="25"/>
    </location>
</feature>
<organism evidence="2 3">
    <name type="scientific">Deinococcus arenae</name>
    <dbReference type="NCBI Taxonomy" id="1452751"/>
    <lineage>
        <taxon>Bacteria</taxon>
        <taxon>Thermotogati</taxon>
        <taxon>Deinococcota</taxon>
        <taxon>Deinococci</taxon>
        <taxon>Deinococcales</taxon>
        <taxon>Deinococcaceae</taxon>
        <taxon>Deinococcus</taxon>
    </lineage>
</organism>
<evidence type="ECO:0008006" key="4">
    <source>
        <dbReference type="Google" id="ProtNLM"/>
    </source>
</evidence>
<protein>
    <recommendedName>
        <fullName evidence="4">Peptidase M43 pregnancy-associated plasma-A domain-containing protein</fullName>
    </recommendedName>
</protein>
<feature type="chain" id="PRO_5034818837" description="Peptidase M43 pregnancy-associated plasma-A domain-containing protein" evidence="1">
    <location>
        <begin position="26"/>
        <end position="689"/>
    </location>
</feature>
<accession>A0A8H9GIX9</accession>
<comment type="caution">
    <text evidence="2">The sequence shown here is derived from an EMBL/GenBank/DDBJ whole genome shotgun (WGS) entry which is preliminary data.</text>
</comment>
<dbReference type="AlphaFoldDB" id="A0A8H9GIX9"/>
<name>A0A8H9GIX9_9DEIO</name>
<keyword evidence="3" id="KW-1185">Reference proteome</keyword>
<dbReference type="RefSeq" id="WP_110830683.1">
    <property type="nucleotide sequence ID" value="NZ_BMQG01000001.1"/>
</dbReference>
<evidence type="ECO:0000313" key="3">
    <source>
        <dbReference type="Proteomes" id="UP000600547"/>
    </source>
</evidence>
<proteinExistence type="predicted"/>
<dbReference type="GO" id="GO:0008237">
    <property type="term" value="F:metallopeptidase activity"/>
    <property type="evidence" value="ECO:0007669"/>
    <property type="project" value="InterPro"/>
</dbReference>
<keyword evidence="1" id="KW-0732">Signal</keyword>
<dbReference type="InterPro" id="IPR024079">
    <property type="entry name" value="MetalloPept_cat_dom_sf"/>
</dbReference>
<reference evidence="3" key="1">
    <citation type="journal article" date="2019" name="Int. J. Syst. Evol. Microbiol.">
        <title>The Global Catalogue of Microorganisms (GCM) 10K type strain sequencing project: providing services to taxonomists for standard genome sequencing and annotation.</title>
        <authorList>
            <consortium name="The Broad Institute Genomics Platform"/>
            <consortium name="The Broad Institute Genome Sequencing Center for Infectious Disease"/>
            <person name="Wu L."/>
            <person name="Ma J."/>
        </authorList>
    </citation>
    <scope>NUCLEOTIDE SEQUENCE [LARGE SCALE GENOMIC DNA]</scope>
    <source>
        <strain evidence="3">JCM 31047</strain>
    </source>
</reference>
<gene>
    <name evidence="2" type="ORF">GCM10008956_02690</name>
</gene>
<sequence>MNHKLVATALLGAALLAGCTKPNTATPTPGTQTDFGRLQALKPGTQDTINTKLKVNIVFVGYRQTPPGQPATARQINTQDFDQRLPGSYDAVNRIPSAYGRTEKTGTSFDFDYNYVFADQGFEDDFFKFVQSTGVGAEQKRTAYQLAYNCQSGNPNIVNPACVTPAGNINREITGNFEIDALKTENWLADNGARVGVKNGEYTIYFVNWYDRPDFKFHSYTRADAADTDTGAKFGARGSRRLIAWGGSARENAPAQRVWFYDLSANPDPWTDAYDVTNSDVDGDKVADYRMPPIWEYGTRKASLGYGRKVSPDLALVARYTAINLLFTPSPIYRAALTPPDMPEKINLDVHVEQGEGATDPNRLLNSVLLQERVKVLQPFTTFSSTRKTTALDGDLADVYKCFFPVVADDICSPDYADFSGEKLFQFGVKELREEYKTTPAGTYQLPIYAFNDNQNSQAGLLGVAYDDGETGTQSFVYSFLTPDLTGDAEFPGYGFTDTTVHETGHHLSLSHPHDGYDSEQDISYGNSGEFYFVNTGDQSATIMSYNDLSRTFGQFNLDSQYRYLTAAYLNNTNAILELVRRANKAGSVSSAAQGADSKFVQAKTKYDALDYLGAAQLAHEGYRSVLNAAKSAGVPVTAYKWYENLNGLEGLSVGQGAKMRFSPTLRAQKGVVVFPEETANQRRLRLSK</sequence>
<dbReference type="PROSITE" id="PS51257">
    <property type="entry name" value="PROKAR_LIPOPROTEIN"/>
    <property type="match status" value="1"/>
</dbReference>
<evidence type="ECO:0000313" key="2">
    <source>
        <dbReference type="EMBL" id="GGM30130.1"/>
    </source>
</evidence>
<dbReference type="Proteomes" id="UP000600547">
    <property type="component" value="Unassembled WGS sequence"/>
</dbReference>
<evidence type="ECO:0000256" key="1">
    <source>
        <dbReference type="SAM" id="SignalP"/>
    </source>
</evidence>
<dbReference type="Gene3D" id="3.40.390.10">
    <property type="entry name" value="Collagenase (Catalytic Domain)"/>
    <property type="match status" value="1"/>
</dbReference>
<dbReference type="EMBL" id="BMQG01000001">
    <property type="protein sequence ID" value="GGM30130.1"/>
    <property type="molecule type" value="Genomic_DNA"/>
</dbReference>